<reference evidence="1 2" key="1">
    <citation type="submission" date="2020-08" db="EMBL/GenBank/DDBJ databases">
        <title>The Agave Microbiome: Exploring the role of microbial communities in plant adaptations to desert environments.</title>
        <authorList>
            <person name="Partida-Martinez L.P."/>
        </authorList>
    </citation>
    <scope>NUCLEOTIDE SEQUENCE [LARGE SCALE GENOMIC DNA]</scope>
    <source>
        <strain evidence="1 2">AS2.23</strain>
    </source>
</reference>
<evidence type="ECO:0000313" key="2">
    <source>
        <dbReference type="Proteomes" id="UP000533269"/>
    </source>
</evidence>
<evidence type="ECO:0000313" key="1">
    <source>
        <dbReference type="EMBL" id="MBB2899600.1"/>
    </source>
</evidence>
<protein>
    <submittedName>
        <fullName evidence="1">Uncharacterized protein</fullName>
    </submittedName>
</protein>
<dbReference type="EMBL" id="JACHVY010000001">
    <property type="protein sequence ID" value="MBB2899600.1"/>
    <property type="molecule type" value="Genomic_DNA"/>
</dbReference>
<organism evidence="1 2">
    <name type="scientific">Kineococcus radiotolerans</name>
    <dbReference type="NCBI Taxonomy" id="131568"/>
    <lineage>
        <taxon>Bacteria</taxon>
        <taxon>Bacillati</taxon>
        <taxon>Actinomycetota</taxon>
        <taxon>Actinomycetes</taxon>
        <taxon>Kineosporiales</taxon>
        <taxon>Kineosporiaceae</taxon>
        <taxon>Kineococcus</taxon>
    </lineage>
</organism>
<reference evidence="1 2" key="2">
    <citation type="submission" date="2020-08" db="EMBL/GenBank/DDBJ databases">
        <authorList>
            <person name="Partida-Martinez L."/>
            <person name="Huntemann M."/>
            <person name="Clum A."/>
            <person name="Wang J."/>
            <person name="Palaniappan K."/>
            <person name="Ritter S."/>
            <person name="Chen I.-M."/>
            <person name="Stamatis D."/>
            <person name="Reddy T."/>
            <person name="O'Malley R."/>
            <person name="Daum C."/>
            <person name="Shapiro N."/>
            <person name="Ivanova N."/>
            <person name="Kyrpides N."/>
            <person name="Woyke T."/>
        </authorList>
    </citation>
    <scope>NUCLEOTIDE SEQUENCE [LARGE SCALE GENOMIC DNA]</scope>
    <source>
        <strain evidence="1 2">AS2.23</strain>
    </source>
</reference>
<proteinExistence type="predicted"/>
<dbReference type="RefSeq" id="WP_183390202.1">
    <property type="nucleotide sequence ID" value="NZ_JACHVY010000001.1"/>
</dbReference>
<dbReference type="AlphaFoldDB" id="A0A7W4TIP2"/>
<gene>
    <name evidence="1" type="ORF">FHR75_000388</name>
</gene>
<accession>A0A7W4TIP2</accession>
<name>A0A7W4TIP2_KINRA</name>
<sequence length="89" mass="10053">MPDQSVPRAVADAVADFVDREARSSEPLFGLADADARARAGWASFVRQYRRAVRDERELTADNLARVLLDIASLFRHAEGFHVRWLAWA</sequence>
<comment type="caution">
    <text evidence="1">The sequence shown here is derived from an EMBL/GenBank/DDBJ whole genome shotgun (WGS) entry which is preliminary data.</text>
</comment>
<dbReference type="Proteomes" id="UP000533269">
    <property type="component" value="Unassembled WGS sequence"/>
</dbReference>